<dbReference type="Proteomes" id="UP001302349">
    <property type="component" value="Chromosome"/>
</dbReference>
<reference evidence="2 3" key="1">
    <citation type="journal article" date="2023" name="Microbiol. Resour. Announc.">
        <title>Complete Genome Sequence of Imperialibacter roseus strain P4T.</title>
        <authorList>
            <person name="Tizabi D.R."/>
            <person name="Bachvaroff T."/>
            <person name="Hill R.T."/>
        </authorList>
    </citation>
    <scope>NUCLEOTIDE SEQUENCE [LARGE SCALE GENOMIC DNA]</scope>
    <source>
        <strain evidence="2 3">P4T</strain>
    </source>
</reference>
<dbReference type="Pfam" id="PF17996">
    <property type="entry name" value="CE2_N"/>
    <property type="match status" value="1"/>
</dbReference>
<protein>
    <submittedName>
        <fullName evidence="2">SGNH/GDSL hydrolase family protein</fullName>
        <ecNumber evidence="2">3.1.-.-</ecNumber>
    </submittedName>
</protein>
<evidence type="ECO:0000313" key="3">
    <source>
        <dbReference type="Proteomes" id="UP001302349"/>
    </source>
</evidence>
<dbReference type="PROSITE" id="PS51257">
    <property type="entry name" value="PROKAR_LIPOPROTEIN"/>
    <property type="match status" value="1"/>
</dbReference>
<dbReference type="Gene3D" id="2.60.120.260">
    <property type="entry name" value="Galactose-binding domain-like"/>
    <property type="match status" value="1"/>
</dbReference>
<keyword evidence="2" id="KW-0378">Hydrolase</keyword>
<feature type="domain" description="Carbohydrate esterase 2 N-terminal" evidence="1">
    <location>
        <begin position="36"/>
        <end position="141"/>
    </location>
</feature>
<dbReference type="Gene3D" id="3.40.50.1110">
    <property type="entry name" value="SGNH hydrolase"/>
    <property type="match status" value="1"/>
</dbReference>
<organism evidence="2 3">
    <name type="scientific">Imperialibacter roseus</name>
    <dbReference type="NCBI Taxonomy" id="1324217"/>
    <lineage>
        <taxon>Bacteria</taxon>
        <taxon>Pseudomonadati</taxon>
        <taxon>Bacteroidota</taxon>
        <taxon>Cytophagia</taxon>
        <taxon>Cytophagales</taxon>
        <taxon>Flammeovirgaceae</taxon>
        <taxon>Imperialibacter</taxon>
    </lineage>
</organism>
<keyword evidence="3" id="KW-1185">Reference proteome</keyword>
<dbReference type="InterPro" id="IPR036514">
    <property type="entry name" value="SGNH_hydro_sf"/>
</dbReference>
<dbReference type="EC" id="3.1.-.-" evidence="2"/>
<dbReference type="GO" id="GO:0016787">
    <property type="term" value="F:hydrolase activity"/>
    <property type="evidence" value="ECO:0007669"/>
    <property type="project" value="UniProtKB-KW"/>
</dbReference>
<dbReference type="InterPro" id="IPR052762">
    <property type="entry name" value="PCW_deacetylase/CE"/>
</dbReference>
<dbReference type="SUPFAM" id="SSF52266">
    <property type="entry name" value="SGNH hydrolase"/>
    <property type="match status" value="1"/>
</dbReference>
<accession>A0ABZ0IWF0</accession>
<dbReference type="EMBL" id="CP136051">
    <property type="protein sequence ID" value="WOK08245.1"/>
    <property type="molecule type" value="Genomic_DNA"/>
</dbReference>
<evidence type="ECO:0000259" key="1">
    <source>
        <dbReference type="Pfam" id="PF17996"/>
    </source>
</evidence>
<gene>
    <name evidence="2" type="ORF">RT717_06295</name>
</gene>
<proteinExistence type="predicted"/>
<evidence type="ECO:0000313" key="2">
    <source>
        <dbReference type="EMBL" id="WOK08245.1"/>
    </source>
</evidence>
<sequence length="360" mass="40207">MKNHLVLPLLLIISILTGCSQPEKLKLEADNQQINYTGRIDFGNPKAPVLFWSGSEATLTINGTGLRVELADERGNNYFNIVIDKDSIRYIRLDSATKWYTLAKDLEEGEHTISLVKRNEWDKGSTTIHGFEVTGELLPTPKNSRTIEFIGNSITAGYAIEDLTGGDSPDSTYTNNYPTYGAITSRNFNADYVCTCRSGIGIMISWDPTIIMPEVFPRLNPKDSASRWDFSRITPDLVVVNLFQNDSWLVNMPEQPSFSLRLGEAAPGEEKIIASYQEFISLVRNVYPDTPIICALGSMDATKEGSAWPGYVQEAVDGLGDSLIYTHFFPFIEKGGHPRVADNKKMAESLTSFIREKVKW</sequence>
<dbReference type="InterPro" id="IPR040794">
    <property type="entry name" value="CE2_N"/>
</dbReference>
<dbReference type="PANTHER" id="PTHR37834">
    <property type="entry name" value="GDSL-LIKE LIPASE/ACYLHYDROLASE DOMAIN PROTEIN (AFU_ORTHOLOGUE AFUA_2G00620)"/>
    <property type="match status" value="1"/>
</dbReference>
<dbReference type="CDD" id="cd01831">
    <property type="entry name" value="Endoglucanase_E_like"/>
    <property type="match status" value="1"/>
</dbReference>
<dbReference type="RefSeq" id="WP_317490888.1">
    <property type="nucleotide sequence ID" value="NZ_CP136051.1"/>
</dbReference>
<name>A0ABZ0IWF0_9BACT</name>
<dbReference type="PANTHER" id="PTHR37834:SF2">
    <property type="entry name" value="ESTERASE, SGNH HYDROLASE-TYPE"/>
    <property type="match status" value="1"/>
</dbReference>
<dbReference type="InterPro" id="IPR037461">
    <property type="entry name" value="CtCE2-like_dom"/>
</dbReference>